<organism evidence="2 3">
    <name type="scientific">Hirsutella minnesotensis 3608</name>
    <dbReference type="NCBI Taxonomy" id="1043627"/>
    <lineage>
        <taxon>Eukaryota</taxon>
        <taxon>Fungi</taxon>
        <taxon>Dikarya</taxon>
        <taxon>Ascomycota</taxon>
        <taxon>Pezizomycotina</taxon>
        <taxon>Sordariomycetes</taxon>
        <taxon>Hypocreomycetidae</taxon>
        <taxon>Hypocreales</taxon>
        <taxon>Ophiocordycipitaceae</taxon>
        <taxon>Hirsutella</taxon>
    </lineage>
</organism>
<evidence type="ECO:0000256" key="1">
    <source>
        <dbReference type="SAM" id="MobiDB-lite"/>
    </source>
</evidence>
<dbReference type="Pfam" id="PF09420">
    <property type="entry name" value="Nop16"/>
    <property type="match status" value="1"/>
</dbReference>
<feature type="region of interest" description="Disordered" evidence="1">
    <location>
        <begin position="1"/>
        <end position="30"/>
    </location>
</feature>
<gene>
    <name evidence="2" type="ORF">HIM_09172</name>
</gene>
<reference evidence="2 3" key="1">
    <citation type="journal article" date="2014" name="Genome Biol. Evol.">
        <title>Comparative genomics and transcriptomics analyses reveal divergent lifestyle features of nematode endoparasitic fungus Hirsutella minnesotensis.</title>
        <authorList>
            <person name="Lai Y."/>
            <person name="Liu K."/>
            <person name="Zhang X."/>
            <person name="Zhang X."/>
            <person name="Li K."/>
            <person name="Wang N."/>
            <person name="Shu C."/>
            <person name="Wu Y."/>
            <person name="Wang C."/>
            <person name="Bushley K.E."/>
            <person name="Xiang M."/>
            <person name="Liu X."/>
        </authorList>
    </citation>
    <scope>NUCLEOTIDE SEQUENCE [LARGE SCALE GENOMIC DNA]</scope>
    <source>
        <strain evidence="2 3">3608</strain>
    </source>
</reference>
<keyword evidence="3" id="KW-1185">Reference proteome</keyword>
<feature type="compositionally biased region" description="Basic residues" evidence="1">
    <location>
        <begin position="1"/>
        <end position="24"/>
    </location>
</feature>
<name>A0A0F7ZSJ0_9HYPO</name>
<dbReference type="InterPro" id="IPR019002">
    <property type="entry name" value="Ribosome_biogenesis_Nop16"/>
</dbReference>
<feature type="region of interest" description="Disordered" evidence="1">
    <location>
        <begin position="107"/>
        <end position="174"/>
    </location>
</feature>
<dbReference type="AlphaFoldDB" id="A0A0F7ZSJ0"/>
<dbReference type="EMBL" id="KQ030574">
    <property type="protein sequence ID" value="KJZ71448.1"/>
    <property type="molecule type" value="Genomic_DNA"/>
</dbReference>
<evidence type="ECO:0000313" key="2">
    <source>
        <dbReference type="EMBL" id="KJZ71448.1"/>
    </source>
</evidence>
<evidence type="ECO:0000313" key="3">
    <source>
        <dbReference type="Proteomes" id="UP000054481"/>
    </source>
</evidence>
<feature type="compositionally biased region" description="Acidic residues" evidence="1">
    <location>
        <begin position="134"/>
        <end position="151"/>
    </location>
</feature>
<dbReference type="Proteomes" id="UP000054481">
    <property type="component" value="Unassembled WGS sequence"/>
</dbReference>
<feature type="compositionally biased region" description="Basic and acidic residues" evidence="1">
    <location>
        <begin position="208"/>
        <end position="218"/>
    </location>
</feature>
<accession>A0A0F7ZSJ0</accession>
<dbReference type="OrthoDB" id="285729at2759"/>
<feature type="region of interest" description="Disordered" evidence="1">
    <location>
        <begin position="198"/>
        <end position="218"/>
    </location>
</feature>
<protein>
    <submittedName>
        <fullName evidence="2">Uncharacterized protein</fullName>
    </submittedName>
</protein>
<proteinExistence type="predicted"/>
<sequence>MGRELQKKKRRSLRQPVRPKKPAKKVLNPRGNSIVAKNWDKTQTLAQNYRRLGLVARLKAPTGGIEKKLGDAATTSAAARARSQDPFAIAPVERAVISEAQVERDADGNIVRVLGRGGADDDNPLNDPLRALDSDSDSDAEQDRDDDDDDEHGSGATVGGSRVDGAPRFEEWGGIAEQEALQQGAAAGDVVRSLLEQARNPAPRKCARSGEAHQARVG</sequence>